<organism evidence="1 2">
    <name type="scientific">Kingdonia uniflora</name>
    <dbReference type="NCBI Taxonomy" id="39325"/>
    <lineage>
        <taxon>Eukaryota</taxon>
        <taxon>Viridiplantae</taxon>
        <taxon>Streptophyta</taxon>
        <taxon>Embryophyta</taxon>
        <taxon>Tracheophyta</taxon>
        <taxon>Spermatophyta</taxon>
        <taxon>Magnoliopsida</taxon>
        <taxon>Ranunculales</taxon>
        <taxon>Circaeasteraceae</taxon>
        <taxon>Kingdonia</taxon>
    </lineage>
</organism>
<evidence type="ECO:0000313" key="1">
    <source>
        <dbReference type="EMBL" id="KAF6151060.1"/>
    </source>
</evidence>
<sequence length="54" mass="6323">MPPVMRGALLLQKTTLVFVRMPYFKDALSMGRRVWGQTAKAYILVNYIHVTLYY</sequence>
<dbReference type="AlphaFoldDB" id="A0A7J7M8E4"/>
<reference evidence="1 2" key="1">
    <citation type="journal article" date="2020" name="IScience">
        <title>Genome Sequencing of the Endangered Kingdonia uniflora (Circaeasteraceae, Ranunculales) Reveals Potential Mechanisms of Evolutionary Specialization.</title>
        <authorList>
            <person name="Sun Y."/>
            <person name="Deng T."/>
            <person name="Zhang A."/>
            <person name="Moore M.J."/>
            <person name="Landis J.B."/>
            <person name="Lin N."/>
            <person name="Zhang H."/>
            <person name="Zhang X."/>
            <person name="Huang J."/>
            <person name="Zhang X."/>
            <person name="Sun H."/>
            <person name="Wang H."/>
        </authorList>
    </citation>
    <scope>NUCLEOTIDE SEQUENCE [LARGE SCALE GENOMIC DNA]</scope>
    <source>
        <strain evidence="1">TB1705</strain>
        <tissue evidence="1">Leaf</tissue>
    </source>
</reference>
<dbReference type="EMBL" id="JACGCM010001717">
    <property type="protein sequence ID" value="KAF6151060.1"/>
    <property type="molecule type" value="Genomic_DNA"/>
</dbReference>
<accession>A0A7J7M8E4</accession>
<comment type="caution">
    <text evidence="1">The sequence shown here is derived from an EMBL/GenBank/DDBJ whole genome shotgun (WGS) entry which is preliminary data.</text>
</comment>
<evidence type="ECO:0000313" key="2">
    <source>
        <dbReference type="Proteomes" id="UP000541444"/>
    </source>
</evidence>
<gene>
    <name evidence="1" type="ORF">GIB67_042395</name>
</gene>
<protein>
    <submittedName>
        <fullName evidence="1">Uncharacterized protein</fullName>
    </submittedName>
</protein>
<dbReference type="Proteomes" id="UP000541444">
    <property type="component" value="Unassembled WGS sequence"/>
</dbReference>
<keyword evidence="2" id="KW-1185">Reference proteome</keyword>
<name>A0A7J7M8E4_9MAGN</name>
<proteinExistence type="predicted"/>